<proteinExistence type="predicted"/>
<dbReference type="InterPro" id="IPR042258">
    <property type="entry name" value="DGOK_N"/>
</dbReference>
<dbReference type="EMBL" id="AQRC01000002">
    <property type="protein sequence ID" value="KFE36417.1"/>
    <property type="molecule type" value="Genomic_DNA"/>
</dbReference>
<name>A0A085U0C0_9RHOB</name>
<dbReference type="eggNOG" id="COG3734">
    <property type="taxonomic scope" value="Bacteria"/>
</dbReference>
<gene>
    <name evidence="1" type="ORF">DW2_03874</name>
</gene>
<dbReference type="OrthoDB" id="256574at2"/>
<dbReference type="STRING" id="1317124.DW2_03874"/>
<dbReference type="InterPro" id="IPR042257">
    <property type="entry name" value="DGOK_C"/>
</dbReference>
<evidence type="ECO:0000313" key="1">
    <source>
        <dbReference type="EMBL" id="KFE36417.1"/>
    </source>
</evidence>
<reference evidence="1 2" key="2">
    <citation type="journal article" date="2015" name="Antonie Van Leeuwenhoek">
        <title>Thioclava indica sp. nov., isolated from surface seawater of the Indian Ocean.</title>
        <authorList>
            <person name="Liu Y."/>
            <person name="Lai Q."/>
            <person name="Du J."/>
            <person name="Xu H."/>
            <person name="Jiang L."/>
            <person name="Shao Z."/>
        </authorList>
    </citation>
    <scope>NUCLEOTIDE SEQUENCE [LARGE SCALE GENOMIC DNA]</scope>
    <source>
        <strain evidence="1 2">13D2W-2</strain>
    </source>
</reference>
<organism evidence="1 2">
    <name type="scientific">Thioclava atlantica</name>
    <dbReference type="NCBI Taxonomy" id="1317124"/>
    <lineage>
        <taxon>Bacteria</taxon>
        <taxon>Pseudomonadati</taxon>
        <taxon>Pseudomonadota</taxon>
        <taxon>Alphaproteobacteria</taxon>
        <taxon>Rhodobacterales</taxon>
        <taxon>Paracoccaceae</taxon>
        <taxon>Thioclava</taxon>
    </lineage>
</organism>
<protein>
    <submittedName>
        <fullName evidence="1">2-keto-3-deoxygalactonate kinase</fullName>
    </submittedName>
</protein>
<keyword evidence="1" id="KW-0808">Transferase</keyword>
<dbReference type="GO" id="GO:0034194">
    <property type="term" value="P:D-galactonate catabolic process"/>
    <property type="evidence" value="ECO:0007669"/>
    <property type="project" value="InterPro"/>
</dbReference>
<keyword evidence="2" id="KW-1185">Reference proteome</keyword>
<dbReference type="InterPro" id="IPR007729">
    <property type="entry name" value="DGOK"/>
</dbReference>
<accession>A0A085U0C0</accession>
<dbReference type="Gene3D" id="3.30.420.300">
    <property type="entry name" value="2-keto-3-deoxy-galactonokinase, substrate binding domain"/>
    <property type="match status" value="1"/>
</dbReference>
<dbReference type="Pfam" id="PF05035">
    <property type="entry name" value="DGOK"/>
    <property type="match status" value="1"/>
</dbReference>
<dbReference type="PATRIC" id="fig|1317124.6.peg.784"/>
<dbReference type="RefSeq" id="WP_038143934.1">
    <property type="nucleotide sequence ID" value="NZ_AQRC01000002.1"/>
</dbReference>
<dbReference type="Proteomes" id="UP000028607">
    <property type="component" value="Unassembled WGS sequence"/>
</dbReference>
<dbReference type="AlphaFoldDB" id="A0A085U0C0"/>
<evidence type="ECO:0000313" key="2">
    <source>
        <dbReference type="Proteomes" id="UP000028607"/>
    </source>
</evidence>
<comment type="caution">
    <text evidence="1">The sequence shown here is derived from an EMBL/GenBank/DDBJ whole genome shotgun (WGS) entry which is preliminary data.</text>
</comment>
<sequence length="299" mass="31067">MHEAPDWIAVDWGTSQLRAFAMSGERVLAEASSDEGMGRLAPDAFEPALLRLIEPWLGSGVTPVIACGMVGARQGWAEAPYRTVPCAPVAPGALMPVAARDPRLNVSILPGLCQADPADVMRGEETQIAGFLSLHPEFEGTLILPGTHSKHVRIAGGEVTGFATHMTGELFATLAQHTVLRHSVAELDGTAPEAFAEGLRMGRAGEALSRLFGLRAEALLSGLSPEEARARLSGLLIGAELAQLPASGAAVAIIGAGALAARYREALALLGIAAAVHDGAELVRRGLIAARAAEEEEAT</sequence>
<keyword evidence="1" id="KW-0418">Kinase</keyword>
<dbReference type="GO" id="GO:0008671">
    <property type="term" value="F:2-dehydro-3-deoxygalactonokinase activity"/>
    <property type="evidence" value="ECO:0007669"/>
    <property type="project" value="InterPro"/>
</dbReference>
<reference evidence="2" key="1">
    <citation type="submission" date="2013-04" db="EMBL/GenBank/DDBJ databases">
        <title>Thioclava sp. 13D2W-2 Genome Sequencing.</title>
        <authorList>
            <person name="Lai Q."/>
            <person name="Li G."/>
            <person name="Shao Z."/>
        </authorList>
    </citation>
    <scope>NUCLEOTIDE SEQUENCE [LARGE SCALE GENOMIC DNA]</scope>
    <source>
        <strain evidence="2">13D2W-2</strain>
    </source>
</reference>
<dbReference type="Gene3D" id="3.30.420.310">
    <property type="entry name" value="2-keto-3-deoxy-galactonokinase, C-terminal domain"/>
    <property type="match status" value="1"/>
</dbReference>